<dbReference type="Proteomes" id="UP000325313">
    <property type="component" value="Unassembled WGS sequence"/>
</dbReference>
<evidence type="ECO:0000313" key="3">
    <source>
        <dbReference type="Proteomes" id="UP000325313"/>
    </source>
</evidence>
<feature type="region of interest" description="Disordered" evidence="1">
    <location>
        <begin position="56"/>
        <end position="125"/>
    </location>
</feature>
<protein>
    <submittedName>
        <fullName evidence="2">Uncharacterized protein</fullName>
    </submittedName>
</protein>
<dbReference type="EMBL" id="VDEP01000505">
    <property type="protein sequence ID" value="KAA1068604.1"/>
    <property type="molecule type" value="Genomic_DNA"/>
</dbReference>
<evidence type="ECO:0000313" key="2">
    <source>
        <dbReference type="EMBL" id="KAA1068604.1"/>
    </source>
</evidence>
<comment type="caution">
    <text evidence="2">The sequence shown here is derived from an EMBL/GenBank/DDBJ whole genome shotgun (WGS) entry which is preliminary data.</text>
</comment>
<dbReference type="AlphaFoldDB" id="A0A5B0LYD3"/>
<accession>A0A5B0LYD3</accession>
<organism evidence="2 3">
    <name type="scientific">Puccinia graminis f. sp. tritici</name>
    <dbReference type="NCBI Taxonomy" id="56615"/>
    <lineage>
        <taxon>Eukaryota</taxon>
        <taxon>Fungi</taxon>
        <taxon>Dikarya</taxon>
        <taxon>Basidiomycota</taxon>
        <taxon>Pucciniomycotina</taxon>
        <taxon>Pucciniomycetes</taxon>
        <taxon>Pucciniales</taxon>
        <taxon>Pucciniaceae</taxon>
        <taxon>Puccinia</taxon>
    </lineage>
</organism>
<evidence type="ECO:0000256" key="1">
    <source>
        <dbReference type="SAM" id="MobiDB-lite"/>
    </source>
</evidence>
<name>A0A5B0LYD3_PUCGR</name>
<proteinExistence type="predicted"/>
<gene>
    <name evidence="2" type="ORF">PGTUg99_033543</name>
</gene>
<sequence length="125" mass="14129">MEDEEKYYRNFLMFTLIKKAGERQTLITDPSISIQIGALIFNRLLSSFLLQGKNFQPNPRTVEASVEASGSDFTPRRPREGSDEDADETEDRMEGEEQHYDLSTPTVLGRAGIPKSLSVRRTSNS</sequence>
<feature type="compositionally biased region" description="Acidic residues" evidence="1">
    <location>
        <begin position="82"/>
        <end position="94"/>
    </location>
</feature>
<reference evidence="2 3" key="1">
    <citation type="submission" date="2019-05" db="EMBL/GenBank/DDBJ databases">
        <title>Emergence of the Ug99 lineage of the wheat stem rust pathogen through somatic hybridization.</title>
        <authorList>
            <person name="Li F."/>
            <person name="Upadhyaya N.M."/>
            <person name="Sperschneider J."/>
            <person name="Matny O."/>
            <person name="Nguyen-Phuc H."/>
            <person name="Mago R."/>
            <person name="Raley C."/>
            <person name="Miller M.E."/>
            <person name="Silverstein K.A.T."/>
            <person name="Henningsen E."/>
            <person name="Hirsch C.D."/>
            <person name="Visser B."/>
            <person name="Pretorius Z.A."/>
            <person name="Steffenson B.J."/>
            <person name="Schwessinger B."/>
            <person name="Dodds P.N."/>
            <person name="Figueroa M."/>
        </authorList>
    </citation>
    <scope>NUCLEOTIDE SEQUENCE [LARGE SCALE GENOMIC DNA]</scope>
    <source>
        <strain evidence="2 3">Ug99</strain>
    </source>
</reference>